<dbReference type="PROSITE" id="PS50012">
    <property type="entry name" value="RCC1_3"/>
    <property type="match status" value="7"/>
</dbReference>
<dbReference type="SMART" id="SM00064">
    <property type="entry name" value="FYVE"/>
    <property type="match status" value="1"/>
</dbReference>
<keyword evidence="1" id="KW-0479">Metal-binding</keyword>
<feature type="repeat" description="RCC1" evidence="6">
    <location>
        <begin position="369"/>
        <end position="420"/>
    </location>
</feature>
<keyword evidence="4" id="KW-0862">Zinc</keyword>
<keyword evidence="10" id="KW-1185">Reference proteome</keyword>
<dbReference type="EMBL" id="JAHRHJ020000001">
    <property type="protein sequence ID" value="KAH9329532.1"/>
    <property type="molecule type" value="Genomic_DNA"/>
</dbReference>
<dbReference type="SUPFAM" id="SSF57903">
    <property type="entry name" value="FYVE/PHD zinc finger"/>
    <property type="match status" value="1"/>
</dbReference>
<name>A0AA38GVD0_TAXCH</name>
<dbReference type="PRINTS" id="PR00633">
    <property type="entry name" value="RCCNDNSATION"/>
</dbReference>
<dbReference type="PANTHER" id="PTHR22870">
    <property type="entry name" value="REGULATOR OF CHROMOSOME CONDENSATION"/>
    <property type="match status" value="1"/>
</dbReference>
<proteinExistence type="predicted"/>
<evidence type="ECO:0000259" key="8">
    <source>
        <dbReference type="PROSITE" id="PS50178"/>
    </source>
</evidence>
<dbReference type="InterPro" id="IPR013083">
    <property type="entry name" value="Znf_RING/FYVE/PHD"/>
</dbReference>
<dbReference type="OMA" id="QEVACGH"/>
<feature type="repeat" description="RCC1" evidence="6">
    <location>
        <begin position="266"/>
        <end position="317"/>
    </location>
</feature>
<feature type="repeat" description="RCC1" evidence="6">
    <location>
        <begin position="202"/>
        <end position="253"/>
    </location>
</feature>
<sequence length="682" mass="73932">MEGISLEELRVSVSSALSSSSQGSVQDDYDVLGDVYVWGELIWDGFSENGTHKTGSGSSVKAFTLRPKRLESALVLDVHDIACGGKHAALITRQGELFTWGQESGGCLGYAVGADVSQPQLVDTLANNTIKFAACGEYQTCAVTNTGELYTWGDGACNVGLLGNGICVGRWTPRKVSGCLEGVKVNFISCGAWHAALVTTGGQLFTVGDGTFGALGHGDCKSVFHPREVEALKGLQTVRVACGMWHTAAVVESKQVSSSPSNCFWGNLFTWGDGDKGRLGHGDKEQKLAPVCVSTLREYNVQEVACGHSLTVALASGKVFTMGSSSYGQLGTPTSNGMLPSLVEGKWAEERVEEVACGAYHVAVLTARKEVYTWGKGANGRLGHGNVEDCRTPSLVEDLKDKEVKKIACGSNFTAAVCLHKRVSGAICSGCRQSFGFTRKRHNCYNCGQVYCHSCSSKKAMKVALAPNTNKAFRVCDSCYLKLKKGPETGISLNNNKKDKFDKSEIKIPRSPWLPNLEQFKQFEVKTQTKRGRKTEQPLLSRGAEIPTLLQLNNINFLRSDTLHSVSKMDFTSFRQAGNSLQAVSPFLRKVSPPRSATPTPTMAGLATRKCVIDDLKKTNELLTREMLKLRDQVEKLTKQCQCQEDELQRTADLTKETVTLAAEESAKCKTAKEVIRSLTAQ</sequence>
<feature type="repeat" description="RCC1" evidence="6">
    <location>
        <begin position="33"/>
        <end position="94"/>
    </location>
</feature>
<dbReference type="Pfam" id="PF25390">
    <property type="entry name" value="WD40_RLD"/>
    <property type="match status" value="1"/>
</dbReference>
<keyword evidence="2" id="KW-0677">Repeat</keyword>
<dbReference type="FunFam" id="2.130.10.30:FF:000028">
    <property type="entry name" value="PH, RCC1 and FYVE domains-containing protein 1"/>
    <property type="match status" value="1"/>
</dbReference>
<dbReference type="PROSITE" id="PS50178">
    <property type="entry name" value="ZF_FYVE"/>
    <property type="match status" value="1"/>
</dbReference>
<dbReference type="Gene3D" id="2.130.10.30">
    <property type="entry name" value="Regulator of chromosome condensation 1/beta-lactamase-inhibitor protein II"/>
    <property type="match status" value="3"/>
</dbReference>
<dbReference type="InterPro" id="IPR017455">
    <property type="entry name" value="Znf_FYVE-rel"/>
</dbReference>
<organism evidence="9 10">
    <name type="scientific">Taxus chinensis</name>
    <name type="common">Chinese yew</name>
    <name type="synonym">Taxus wallichiana var. chinensis</name>
    <dbReference type="NCBI Taxonomy" id="29808"/>
    <lineage>
        <taxon>Eukaryota</taxon>
        <taxon>Viridiplantae</taxon>
        <taxon>Streptophyta</taxon>
        <taxon>Embryophyta</taxon>
        <taxon>Tracheophyta</taxon>
        <taxon>Spermatophyta</taxon>
        <taxon>Pinopsida</taxon>
        <taxon>Pinidae</taxon>
        <taxon>Conifers II</taxon>
        <taxon>Cupressales</taxon>
        <taxon>Taxaceae</taxon>
        <taxon>Taxus</taxon>
    </lineage>
</organism>
<dbReference type="AlphaFoldDB" id="A0AA38GVD0"/>
<reference evidence="9 10" key="1">
    <citation type="journal article" date="2021" name="Nat. Plants">
        <title>The Taxus genome provides insights into paclitaxel biosynthesis.</title>
        <authorList>
            <person name="Xiong X."/>
            <person name="Gou J."/>
            <person name="Liao Q."/>
            <person name="Li Y."/>
            <person name="Zhou Q."/>
            <person name="Bi G."/>
            <person name="Li C."/>
            <person name="Du R."/>
            <person name="Wang X."/>
            <person name="Sun T."/>
            <person name="Guo L."/>
            <person name="Liang H."/>
            <person name="Lu P."/>
            <person name="Wu Y."/>
            <person name="Zhang Z."/>
            <person name="Ro D.K."/>
            <person name="Shang Y."/>
            <person name="Huang S."/>
            <person name="Yan J."/>
        </authorList>
    </citation>
    <scope>NUCLEOTIDE SEQUENCE [LARGE SCALE GENOMIC DNA]</scope>
    <source>
        <strain evidence="9">Ta-2019</strain>
    </source>
</reference>
<evidence type="ECO:0000313" key="9">
    <source>
        <dbReference type="EMBL" id="KAH9329532.1"/>
    </source>
</evidence>
<gene>
    <name evidence="9" type="ORF">KI387_001640</name>
</gene>
<comment type="caution">
    <text evidence="9">The sequence shown here is derived from an EMBL/GenBank/DDBJ whole genome shotgun (WGS) entry which is preliminary data.</text>
</comment>
<evidence type="ECO:0000256" key="7">
    <source>
        <dbReference type="SAM" id="Coils"/>
    </source>
</evidence>
<dbReference type="Gene3D" id="3.30.40.10">
    <property type="entry name" value="Zinc/RING finger domain, C3HC4 (zinc finger)"/>
    <property type="match status" value="1"/>
</dbReference>
<accession>A0AA38GVD0</accession>
<evidence type="ECO:0000256" key="5">
    <source>
        <dbReference type="PROSITE-ProRule" id="PRU00091"/>
    </source>
</evidence>
<dbReference type="InterPro" id="IPR027988">
    <property type="entry name" value="BRX_N"/>
</dbReference>
<dbReference type="SUPFAM" id="SSF50985">
    <property type="entry name" value="RCC1/BLIP-II"/>
    <property type="match status" value="1"/>
</dbReference>
<dbReference type="GO" id="GO:0008270">
    <property type="term" value="F:zinc ion binding"/>
    <property type="evidence" value="ECO:0007669"/>
    <property type="project" value="UniProtKB-KW"/>
</dbReference>
<feature type="repeat" description="RCC1" evidence="6">
    <location>
        <begin position="147"/>
        <end position="201"/>
    </location>
</feature>
<feature type="domain" description="FYVE-type" evidence="8">
    <location>
        <begin position="428"/>
        <end position="484"/>
    </location>
</feature>
<dbReference type="InterPro" id="IPR000306">
    <property type="entry name" value="Znf_FYVE"/>
</dbReference>
<keyword evidence="3 5" id="KW-0863">Zinc-finger</keyword>
<evidence type="ECO:0000256" key="3">
    <source>
        <dbReference type="ARBA" id="ARBA00022771"/>
    </source>
</evidence>
<evidence type="ECO:0000256" key="1">
    <source>
        <dbReference type="ARBA" id="ARBA00022723"/>
    </source>
</evidence>
<dbReference type="Proteomes" id="UP000824469">
    <property type="component" value="Unassembled WGS sequence"/>
</dbReference>
<protein>
    <recommendedName>
        <fullName evidence="8">FYVE-type domain-containing protein</fullName>
    </recommendedName>
</protein>
<feature type="repeat" description="RCC1" evidence="6">
    <location>
        <begin position="317"/>
        <end position="368"/>
    </location>
</feature>
<feature type="repeat" description="RCC1" evidence="6">
    <location>
        <begin position="95"/>
        <end position="146"/>
    </location>
</feature>
<dbReference type="InterPro" id="IPR011011">
    <property type="entry name" value="Znf_FYVE_PHD"/>
</dbReference>
<evidence type="ECO:0000256" key="2">
    <source>
        <dbReference type="ARBA" id="ARBA00022737"/>
    </source>
</evidence>
<dbReference type="PANTHER" id="PTHR22870:SF437">
    <property type="entry name" value="REGULATOR OF CHROMOSOME CONDENSATION (RCC1) FAMILY WITH FYVE ZINC FINGER DOMAIN-CONTAINING PROTEIN"/>
    <property type="match status" value="1"/>
</dbReference>
<dbReference type="InterPro" id="IPR009091">
    <property type="entry name" value="RCC1/BLIP-II"/>
</dbReference>
<dbReference type="Pfam" id="PF13713">
    <property type="entry name" value="BRX_N"/>
    <property type="match status" value="1"/>
</dbReference>
<dbReference type="InterPro" id="IPR051210">
    <property type="entry name" value="Ub_ligase/GEF_domain"/>
</dbReference>
<dbReference type="Pfam" id="PF01363">
    <property type="entry name" value="FYVE"/>
    <property type="match status" value="1"/>
</dbReference>
<feature type="non-terminal residue" evidence="9">
    <location>
        <position position="1"/>
    </location>
</feature>
<keyword evidence="7" id="KW-0175">Coiled coil</keyword>
<dbReference type="InterPro" id="IPR058923">
    <property type="entry name" value="RCC1-like_dom"/>
</dbReference>
<feature type="coiled-coil region" evidence="7">
    <location>
        <begin position="613"/>
        <end position="654"/>
    </location>
</feature>
<evidence type="ECO:0000256" key="6">
    <source>
        <dbReference type="PROSITE-ProRule" id="PRU00235"/>
    </source>
</evidence>
<evidence type="ECO:0000256" key="4">
    <source>
        <dbReference type="ARBA" id="ARBA00022833"/>
    </source>
</evidence>
<dbReference type="InterPro" id="IPR000408">
    <property type="entry name" value="Reg_chr_condens"/>
</dbReference>
<evidence type="ECO:0000313" key="10">
    <source>
        <dbReference type="Proteomes" id="UP000824469"/>
    </source>
</evidence>
<dbReference type="PROSITE" id="PS00626">
    <property type="entry name" value="RCC1_2"/>
    <property type="match status" value="3"/>
</dbReference>